<dbReference type="PIRSF" id="PIRSF007663">
    <property type="entry name" value="UCP007663"/>
    <property type="match status" value="1"/>
</dbReference>
<dbReference type="EMBL" id="VUNG01000009">
    <property type="protein sequence ID" value="MST84134.1"/>
    <property type="molecule type" value="Genomic_DNA"/>
</dbReference>
<dbReference type="InterPro" id="IPR013780">
    <property type="entry name" value="Glyco_hydro_b"/>
</dbReference>
<name>A0A7K0KE24_9BACT</name>
<dbReference type="SUPFAM" id="SSF48208">
    <property type="entry name" value="Six-hairpin glycosidases"/>
    <property type="match status" value="1"/>
</dbReference>
<feature type="chain" id="PRO_5029890995" evidence="1">
    <location>
        <begin position="20"/>
        <end position="782"/>
    </location>
</feature>
<dbReference type="GO" id="GO:0004560">
    <property type="term" value="F:alpha-L-fucosidase activity"/>
    <property type="evidence" value="ECO:0007669"/>
    <property type="project" value="InterPro"/>
</dbReference>
<dbReference type="Gene3D" id="1.50.10.10">
    <property type="match status" value="1"/>
</dbReference>
<dbReference type="Pfam" id="PF22124">
    <property type="entry name" value="Glyco_hydro_95_cat"/>
    <property type="match status" value="1"/>
</dbReference>
<feature type="signal peptide" evidence="1">
    <location>
        <begin position="1"/>
        <end position="19"/>
    </location>
</feature>
<feature type="domain" description="Alpha fucosidase A-like C-terminal" evidence="3">
    <location>
        <begin position="706"/>
        <end position="779"/>
    </location>
</feature>
<protein>
    <submittedName>
        <fullName evidence="5">Glycoside hydrolase family 95 protein</fullName>
    </submittedName>
</protein>
<gene>
    <name evidence="5" type="ORF">FYJ73_05545</name>
</gene>
<dbReference type="GO" id="GO:0005975">
    <property type="term" value="P:carbohydrate metabolic process"/>
    <property type="evidence" value="ECO:0007669"/>
    <property type="project" value="InterPro"/>
</dbReference>
<accession>A0A7K0KE24</accession>
<dbReference type="InterPro" id="IPR016518">
    <property type="entry name" value="Alpha-L-fucosidase"/>
</dbReference>
<dbReference type="AlphaFoldDB" id="A0A7K0KE24"/>
<evidence type="ECO:0000256" key="1">
    <source>
        <dbReference type="SAM" id="SignalP"/>
    </source>
</evidence>
<feature type="domain" description="Glycosyl hydrolase family 95 catalytic" evidence="4">
    <location>
        <begin position="285"/>
        <end position="704"/>
    </location>
</feature>
<keyword evidence="5" id="KW-0378">Hydrolase</keyword>
<dbReference type="InterPro" id="IPR027414">
    <property type="entry name" value="GH95_N_dom"/>
</dbReference>
<feature type="domain" description="Glycosyl hydrolase family 95 N-terminal" evidence="2">
    <location>
        <begin position="26"/>
        <end position="257"/>
    </location>
</feature>
<dbReference type="RefSeq" id="WP_154533716.1">
    <property type="nucleotide sequence ID" value="NZ_VUNG01000009.1"/>
</dbReference>
<dbReference type="InterPro" id="IPR008928">
    <property type="entry name" value="6-hairpin_glycosidase_sf"/>
</dbReference>
<reference evidence="5 6" key="1">
    <citation type="submission" date="2019-08" db="EMBL/GenBank/DDBJ databases">
        <title>In-depth cultivation of the pig gut microbiome towards novel bacterial diversity and tailored functional studies.</title>
        <authorList>
            <person name="Wylensek D."/>
            <person name="Hitch T.C.A."/>
            <person name="Clavel T."/>
        </authorList>
    </citation>
    <scope>NUCLEOTIDE SEQUENCE [LARGE SCALE GENOMIC DNA]</scope>
    <source>
        <strain evidence="5 6">LKV-178-WT-2A</strain>
    </source>
</reference>
<dbReference type="PANTHER" id="PTHR31084">
    <property type="entry name" value="ALPHA-L-FUCOSIDASE 2"/>
    <property type="match status" value="1"/>
</dbReference>
<evidence type="ECO:0000313" key="5">
    <source>
        <dbReference type="EMBL" id="MST84134.1"/>
    </source>
</evidence>
<comment type="caution">
    <text evidence="5">The sequence shown here is derived from an EMBL/GenBank/DDBJ whole genome shotgun (WGS) entry which is preliminary data.</text>
</comment>
<proteinExistence type="predicted"/>
<dbReference type="Pfam" id="PF21307">
    <property type="entry name" value="Glyco_hydro_95_C"/>
    <property type="match status" value="1"/>
</dbReference>
<keyword evidence="1" id="KW-0732">Signal</keyword>
<sequence length="782" mass="88493">MHRLITTLALAALTTAAHAQQPPMRLWYDQPARLFEQSLPIGNGKLGALVYGAPDCDIIHLNDITFWTGKPVDLSVDSTAHQWIPAIREALFNEDYPLADSLQHHVQGHNSQFYEPLGTLRIYDLNEGPTTDYRRELDLDSALCRDRYTRGGVTYRREYFASHPDKVIAVRIKSSTPKAINVRLAIGSLVPHGTKAANKQLTMTGNAVGDPNESIHFCTVLRAASPDGTIEHDDSTLFVRQASELTLYLVNETSFNGYDRHPVKQGAPYLANAMDDAWHLVNYTYDSLRTRHLADYQPIYQRLRLSLNGAQPNTAEPTDSMIRTYGQSSARDKYLETLYFQYGRYMLISCSRTPGAPAELQGLWNDKLWAPWRGNYTININLEENYWPCDVAAMPEMFEPLATFCENLAKTGHRNAWNYYGIREGWSCGHNSDIWAMTNPVGEKNESPTWSNWNMGGAWLMQNVYDHYLYTLDEHYLRQTAYPLMRGASRFMLQWLITNPKNPQELITAPSTSPEAFYINAKGYKGATMYGGTADLAIIRELFTNTLQAARTLGTDKSLRDSLQNALDRLHPYVVGQRGDLNEWYYDWDDEDFHHRHQSHLIGLYPGHQITVSGTPRLAEAAAATLRQKGEQTTGWSTGWRINLWARLHNGTMAYHIYQKLLAYVDPEHTRSQHGGTFPNLFDAHPPFQIDGNFGGVAGVCEMLMQSHDDTIELLPALPQQWADGSINGLKARGGYTVSMAWKNGRITRCELTGVRTGKVTLVYNGMKKTIKVKKNKKTIIE</sequence>
<dbReference type="Pfam" id="PF14498">
    <property type="entry name" value="Glyco_hyd_65N_2"/>
    <property type="match status" value="1"/>
</dbReference>
<dbReference type="InterPro" id="IPR054363">
    <property type="entry name" value="GH95_cat"/>
</dbReference>
<keyword evidence="6" id="KW-1185">Reference proteome</keyword>
<dbReference type="Gene3D" id="2.70.98.50">
    <property type="entry name" value="putative glycoside hydrolase family protein from bacillus halodurans"/>
    <property type="match status" value="1"/>
</dbReference>
<evidence type="ECO:0000313" key="6">
    <source>
        <dbReference type="Proteomes" id="UP000438914"/>
    </source>
</evidence>
<evidence type="ECO:0000259" key="4">
    <source>
        <dbReference type="Pfam" id="PF22124"/>
    </source>
</evidence>
<dbReference type="Gene3D" id="2.60.40.1180">
    <property type="entry name" value="Golgi alpha-mannosidase II"/>
    <property type="match status" value="1"/>
</dbReference>
<dbReference type="PANTHER" id="PTHR31084:SF0">
    <property type="entry name" value="ALPHA-L-FUCOSIDASE 2"/>
    <property type="match status" value="1"/>
</dbReference>
<dbReference type="Proteomes" id="UP000438914">
    <property type="component" value="Unassembled WGS sequence"/>
</dbReference>
<evidence type="ECO:0000259" key="2">
    <source>
        <dbReference type="Pfam" id="PF14498"/>
    </source>
</evidence>
<dbReference type="InterPro" id="IPR049053">
    <property type="entry name" value="AFCA-like_C"/>
</dbReference>
<dbReference type="InterPro" id="IPR012341">
    <property type="entry name" value="6hp_glycosidase-like_sf"/>
</dbReference>
<evidence type="ECO:0000259" key="3">
    <source>
        <dbReference type="Pfam" id="PF21307"/>
    </source>
</evidence>
<organism evidence="5 6">
    <name type="scientific">Hallella mizrahii</name>
    <dbReference type="NCBI Taxonomy" id="2606637"/>
    <lineage>
        <taxon>Bacteria</taxon>
        <taxon>Pseudomonadati</taxon>
        <taxon>Bacteroidota</taxon>
        <taxon>Bacteroidia</taxon>
        <taxon>Bacteroidales</taxon>
        <taxon>Prevotellaceae</taxon>
        <taxon>Hallella</taxon>
    </lineage>
</organism>